<evidence type="ECO:0000313" key="1">
    <source>
        <dbReference type="EMBL" id="SVC32576.1"/>
    </source>
</evidence>
<dbReference type="Pfam" id="PF25680">
    <property type="entry name" value="Mom"/>
    <property type="match status" value="1"/>
</dbReference>
<organism evidence="1">
    <name type="scientific">marine metagenome</name>
    <dbReference type="NCBI Taxonomy" id="408172"/>
    <lineage>
        <taxon>unclassified sequences</taxon>
        <taxon>metagenomes</taxon>
        <taxon>ecological metagenomes</taxon>
    </lineage>
</organism>
<reference evidence="1" key="1">
    <citation type="submission" date="2018-05" db="EMBL/GenBank/DDBJ databases">
        <authorList>
            <person name="Lanie J.A."/>
            <person name="Ng W.-L."/>
            <person name="Kazmierczak K.M."/>
            <person name="Andrzejewski T.M."/>
            <person name="Davidsen T.M."/>
            <person name="Wayne K.J."/>
            <person name="Tettelin H."/>
            <person name="Glass J.I."/>
            <person name="Rusch D."/>
            <person name="Podicherti R."/>
            <person name="Tsui H.-C.T."/>
            <person name="Winkler M.E."/>
        </authorList>
    </citation>
    <scope>NUCLEOTIDE SEQUENCE</scope>
</reference>
<accession>A0A382L7A9</accession>
<gene>
    <name evidence="1" type="ORF">METZ01_LOCUS285430</name>
</gene>
<feature type="non-terminal residue" evidence="1">
    <location>
        <position position="193"/>
    </location>
</feature>
<dbReference type="InterPro" id="IPR057895">
    <property type="entry name" value="Mom"/>
</dbReference>
<dbReference type="EMBL" id="UINC01085225">
    <property type="protein sequence ID" value="SVC32576.1"/>
    <property type="molecule type" value="Genomic_DNA"/>
</dbReference>
<dbReference type="AlphaFoldDB" id="A0A382L7A9"/>
<protein>
    <submittedName>
        <fullName evidence="1">Uncharacterized protein</fullName>
    </submittedName>
</protein>
<name>A0A382L7A9_9ZZZZ</name>
<sequence>MRLNQIHKITASEFVADRHYSAVMPKLTKYYLGCFVEEEMVGVITFGWGTRPKHTIQALFPELDTKDYYEIGKMCMDDEMPRNSESQLLSLSVKWLRANTDIKYLFTWADGIVGKPGYVYQAANFLYGGHSITDTYVTEKGEKVHPRTIQGILPNEDGLKYGHRPNFEQLKELKLSRVKGKQFRYIYPMSKKY</sequence>
<proteinExistence type="predicted"/>